<feature type="region of interest" description="Disordered" evidence="3">
    <location>
        <begin position="523"/>
        <end position="644"/>
    </location>
</feature>
<proteinExistence type="inferred from homology"/>
<evidence type="ECO:0000313" key="7">
    <source>
        <dbReference type="Proteomes" id="UP001176521"/>
    </source>
</evidence>
<feature type="compositionally biased region" description="Low complexity" evidence="3">
    <location>
        <begin position="115"/>
        <end position="143"/>
    </location>
</feature>
<feature type="region of interest" description="Disordered" evidence="3">
    <location>
        <begin position="687"/>
        <end position="711"/>
    </location>
</feature>
<feature type="region of interest" description="Disordered" evidence="3">
    <location>
        <begin position="166"/>
        <end position="191"/>
    </location>
</feature>
<feature type="compositionally biased region" description="Basic and acidic residues" evidence="3">
    <location>
        <begin position="580"/>
        <end position="627"/>
    </location>
</feature>
<feature type="region of interest" description="Disordered" evidence="3">
    <location>
        <begin position="739"/>
        <end position="791"/>
    </location>
</feature>
<feature type="coiled-coil region" evidence="2">
    <location>
        <begin position="979"/>
        <end position="1006"/>
    </location>
</feature>
<feature type="domain" description="DUF155" evidence="5">
    <location>
        <begin position="817"/>
        <end position="990"/>
    </location>
</feature>
<accession>A0AAN6JJ86</accession>
<dbReference type="Proteomes" id="UP001176521">
    <property type="component" value="Unassembled WGS sequence"/>
</dbReference>
<dbReference type="GO" id="GO:0005739">
    <property type="term" value="C:mitochondrion"/>
    <property type="evidence" value="ECO:0007669"/>
    <property type="project" value="UniProtKB-ARBA"/>
</dbReference>
<feature type="transmembrane region" description="Helical" evidence="4">
    <location>
        <begin position="1015"/>
        <end position="1040"/>
    </location>
</feature>
<organism evidence="6 7">
    <name type="scientific">Tilletia horrida</name>
    <dbReference type="NCBI Taxonomy" id="155126"/>
    <lineage>
        <taxon>Eukaryota</taxon>
        <taxon>Fungi</taxon>
        <taxon>Dikarya</taxon>
        <taxon>Basidiomycota</taxon>
        <taxon>Ustilaginomycotina</taxon>
        <taxon>Exobasidiomycetes</taxon>
        <taxon>Tilletiales</taxon>
        <taxon>Tilletiaceae</taxon>
        <taxon>Tilletia</taxon>
    </lineage>
</organism>
<sequence length="1094" mass="115473">MAVLLKSSVAKGKSEGDDKRGPTSPRTPPQGQRKPWKAIEQIGRAVKMSHQQESGSKAPGATSSSSSTTAAAGGGGTTAAAASSEGPAVQRIDPLIRDLEGGILVPNAPRPVGPLLKASSQPASQQSLSSTVPTSSSSSSTGAAGSGISLGAGVGHSGVSARLAGVGASPLASPSSSTSSLLPGGGPTTGLASAAARVRQPLLNHMTDATGSTSAGPARRPFIPEAIPPAIRRLSTAGTNNNSASAASSRLKGTPARSTRYSLPVRSDKPVRTSKTTGKHIVLPSESQLAPLPHEDDEDSEEGSGDDDEDEDDEDEEESGDEHDSGEGTTVPGTSPTEDRSASLSQAVGAKQAPEPPRTAAPEQPDQQRSRAAAALRVSQRRTGPTPAPRITPERSTTLSTMGHARPLIKQMPNELPPSALKRAPAPPGSAPVKQPARLMPAHARAPPRYPKSSGPAFHTFERLLPAARVSTPLPRVTSFAIGTALHLPTLIGFLRREHGVKPRLYDECVYVVYVKPLLPGFGRANVRSAPEPKTGSPGGESRREREMEAREESGYVGSYFAARKEEREEIDPQGYIEEGEGRENDSDAARRRAREQRARDGNETDGGMERSFDTETETETEREKRVGGGGGHGGDVVRSDVEETEGEDDSALHRLLSAAPDGLLVDIGEITPDPSKPATPAVETPILVSEPESGAETPRLRPSEPSDISADLDVKTPIAEILADPILMDGSALLDSPEAPLPLTLAPAEDGPPNGGKTSSGATKTKKAGKSGARARKGRGARKATMPNMCSHNHDASANMLTTREILEALQLAELIILPYGVLVMYNFSAIEERQVIEDIVSSGGVRGPLSPEDEETEAFHFCYDPTVPAPRIFNDFFTFRAPNHLLKLSLAHAIAQSTKLSVFEESMQRTLELTSHIPKELANTGELKLKRREALRLTGRLFKLRVDVNLTSNVASVPELFWSHATLKALYDPIRDYLEIDQRVENLNERLAVANDLLEIIHEDIANKAMSNITLIIIILILVACIVACGEISARLILHNRGASAVSKLARAAARTGGGGLWGAGAGFDAAAVGQEPFRLVTRSATGWATSA</sequence>
<dbReference type="InterPro" id="IPR003734">
    <property type="entry name" value="DUF155"/>
</dbReference>
<feature type="compositionally biased region" description="Low complexity" evidence="3">
    <location>
        <begin position="167"/>
        <end position="182"/>
    </location>
</feature>
<keyword evidence="4" id="KW-0812">Transmembrane</keyword>
<comment type="similarity">
    <text evidence="1">Belongs to the RMD1/sif2 family.</text>
</comment>
<feature type="compositionally biased region" description="Polar residues" evidence="3">
    <location>
        <begin position="331"/>
        <end position="346"/>
    </location>
</feature>
<feature type="compositionally biased region" description="Basic and acidic residues" evidence="3">
    <location>
        <begin position="12"/>
        <end position="21"/>
    </location>
</feature>
<feature type="compositionally biased region" description="Acidic residues" evidence="3">
    <location>
        <begin position="295"/>
        <end position="321"/>
    </location>
</feature>
<evidence type="ECO:0000256" key="2">
    <source>
        <dbReference type="SAM" id="Coils"/>
    </source>
</evidence>
<dbReference type="AlphaFoldDB" id="A0AAN6JJ86"/>
<name>A0AAN6JJ86_9BASI</name>
<evidence type="ECO:0000313" key="6">
    <source>
        <dbReference type="EMBL" id="KAK0526564.1"/>
    </source>
</evidence>
<protein>
    <submittedName>
        <fullName evidence="6">Sad1-interacting factor 3</fullName>
    </submittedName>
</protein>
<comment type="caution">
    <text evidence="6">The sequence shown here is derived from an EMBL/GenBank/DDBJ whole genome shotgun (WGS) entry which is preliminary data.</text>
</comment>
<keyword evidence="4" id="KW-1133">Transmembrane helix</keyword>
<feature type="compositionally biased region" description="Low complexity" evidence="3">
    <location>
        <begin position="240"/>
        <end position="249"/>
    </location>
</feature>
<dbReference type="PANTHER" id="PTHR16255">
    <property type="entry name" value="REQUIRED FOR MEIOTIC NUCLEAR DIVISION PROTEIN 1 HOMOLOG"/>
    <property type="match status" value="1"/>
</dbReference>
<feature type="compositionally biased region" description="Low complexity" evidence="3">
    <location>
        <begin position="54"/>
        <end position="71"/>
    </location>
</feature>
<feature type="compositionally biased region" description="Basic and acidic residues" evidence="3">
    <location>
        <begin position="541"/>
        <end position="554"/>
    </location>
</feature>
<reference evidence="6" key="1">
    <citation type="journal article" date="2023" name="PhytoFront">
        <title>Draft Genome Resources of Seven Strains of Tilletia horrida, Causal Agent of Kernel Smut of Rice.</title>
        <authorList>
            <person name="Khanal S."/>
            <person name="Antony Babu S."/>
            <person name="Zhou X.G."/>
        </authorList>
    </citation>
    <scope>NUCLEOTIDE SEQUENCE</scope>
    <source>
        <strain evidence="6">TX3</strain>
    </source>
</reference>
<evidence type="ECO:0000256" key="4">
    <source>
        <dbReference type="SAM" id="Phobius"/>
    </source>
</evidence>
<evidence type="ECO:0000256" key="3">
    <source>
        <dbReference type="SAM" id="MobiDB-lite"/>
    </source>
</evidence>
<dbReference type="PANTHER" id="PTHR16255:SF4">
    <property type="entry name" value="SPORULATION PROTEIN RMD8"/>
    <property type="match status" value="1"/>
</dbReference>
<feature type="region of interest" description="Disordered" evidence="3">
    <location>
        <begin position="235"/>
        <end position="401"/>
    </location>
</feature>
<dbReference type="Pfam" id="PF02582">
    <property type="entry name" value="DUF155"/>
    <property type="match status" value="1"/>
</dbReference>
<evidence type="ECO:0000259" key="5">
    <source>
        <dbReference type="Pfam" id="PF02582"/>
    </source>
</evidence>
<keyword evidence="7" id="KW-1185">Reference proteome</keyword>
<keyword evidence="2" id="KW-0175">Coiled coil</keyword>
<dbReference type="EMBL" id="JAPDMQ010000349">
    <property type="protein sequence ID" value="KAK0526564.1"/>
    <property type="molecule type" value="Genomic_DNA"/>
</dbReference>
<keyword evidence="4" id="KW-0472">Membrane</keyword>
<gene>
    <name evidence="6" type="primary">sif3</name>
    <name evidence="6" type="ORF">OC842_005154</name>
</gene>
<evidence type="ECO:0000256" key="1">
    <source>
        <dbReference type="ARBA" id="ARBA00008306"/>
    </source>
</evidence>
<feature type="compositionally biased region" description="Basic residues" evidence="3">
    <location>
        <begin position="765"/>
        <end position="783"/>
    </location>
</feature>
<feature type="region of interest" description="Disordered" evidence="3">
    <location>
        <begin position="1"/>
        <end position="88"/>
    </location>
</feature>
<dbReference type="InterPro" id="IPR051624">
    <property type="entry name" value="RMD1/Sad1-interacting"/>
</dbReference>
<feature type="region of interest" description="Disordered" evidence="3">
    <location>
        <begin position="103"/>
        <end position="144"/>
    </location>
</feature>